<protein>
    <submittedName>
        <fullName evidence="1">Uncharacterized protein</fullName>
    </submittedName>
</protein>
<reference evidence="1" key="1">
    <citation type="journal article" date="2021" name="PeerJ">
        <title>Extensive microbial diversity within the chicken gut microbiome revealed by metagenomics and culture.</title>
        <authorList>
            <person name="Gilroy R."/>
            <person name="Ravi A."/>
            <person name="Getino M."/>
            <person name="Pursley I."/>
            <person name="Horton D.L."/>
            <person name="Alikhan N.F."/>
            <person name="Baker D."/>
            <person name="Gharbi K."/>
            <person name="Hall N."/>
            <person name="Watson M."/>
            <person name="Adriaenssens E.M."/>
            <person name="Foster-Nyarko E."/>
            <person name="Jarju S."/>
            <person name="Secka A."/>
            <person name="Antonio M."/>
            <person name="Oren A."/>
            <person name="Chaudhuri R.R."/>
            <person name="La Ragione R."/>
            <person name="Hildebrand F."/>
            <person name="Pallen M.J."/>
        </authorList>
    </citation>
    <scope>NUCLEOTIDE SEQUENCE</scope>
    <source>
        <strain evidence="1">CHK192-8294</strain>
    </source>
</reference>
<evidence type="ECO:0000313" key="2">
    <source>
        <dbReference type="Proteomes" id="UP000823921"/>
    </source>
</evidence>
<accession>A0A9D2MMV0</accession>
<evidence type="ECO:0000313" key="1">
    <source>
        <dbReference type="EMBL" id="HJB80578.1"/>
    </source>
</evidence>
<proteinExistence type="predicted"/>
<reference evidence="1" key="2">
    <citation type="submission" date="2021-04" db="EMBL/GenBank/DDBJ databases">
        <authorList>
            <person name="Gilroy R."/>
        </authorList>
    </citation>
    <scope>NUCLEOTIDE SEQUENCE</scope>
    <source>
        <strain evidence="1">CHK192-8294</strain>
    </source>
</reference>
<comment type="caution">
    <text evidence="1">The sequence shown here is derived from an EMBL/GenBank/DDBJ whole genome shotgun (WGS) entry which is preliminary data.</text>
</comment>
<dbReference type="AlphaFoldDB" id="A0A9D2MMV0"/>
<sequence length="338" mass="35937">MEHLLAPLVGDASPVTVIGLCKNAGKTTAMRRLMAELGEERLALTSVGRDGERTDLVTGTEKPDLYLKAGDLFATARGMLTLCDATLEVVDLTDVMTPLGPVAIFRTLSDGYVQLAGPSAAGQLKPLTARFMELGAQRVLIDGAAGRKSLAGAGVEGVALLCTGASLDRDMDLVVAETAHTCWLFDRKAPEHPGLRAALKGAEDRFALFELDGAPLELPLDEGGSPKWSKLPRRPLAVWASGGITDPLLKTLARRGAPTTLVTQDATHVLAGRAALELFQRNGGQLAVRRELTIAAVAANPWSAYGWHFEPDKFISALRQAIHLPVVNVKEDHDGTDA</sequence>
<organism evidence="1 2">
    <name type="scientific">Candidatus Flavonifractor intestinigallinarum</name>
    <dbReference type="NCBI Taxonomy" id="2838586"/>
    <lineage>
        <taxon>Bacteria</taxon>
        <taxon>Bacillati</taxon>
        <taxon>Bacillota</taxon>
        <taxon>Clostridia</taxon>
        <taxon>Eubacteriales</taxon>
        <taxon>Oscillospiraceae</taxon>
        <taxon>Flavonifractor</taxon>
    </lineage>
</organism>
<name>A0A9D2MMV0_9FIRM</name>
<dbReference type="Proteomes" id="UP000823921">
    <property type="component" value="Unassembled WGS sequence"/>
</dbReference>
<gene>
    <name evidence="1" type="ORF">H9712_06315</name>
</gene>
<dbReference type="EMBL" id="DWXO01000061">
    <property type="protein sequence ID" value="HJB80578.1"/>
    <property type="molecule type" value="Genomic_DNA"/>
</dbReference>